<accession>A0A378Q5I8</accession>
<feature type="chain" id="PRO_5016830175" description="Lipoprotein" evidence="1">
    <location>
        <begin position="26"/>
        <end position="84"/>
    </location>
</feature>
<evidence type="ECO:0000313" key="2">
    <source>
        <dbReference type="EMBL" id="STY95942.1"/>
    </source>
</evidence>
<dbReference type="Proteomes" id="UP000255193">
    <property type="component" value="Unassembled WGS sequence"/>
</dbReference>
<gene>
    <name evidence="2" type="ORF">NCTC11091_01751</name>
</gene>
<name>A0A378Q5I8_9GAMM</name>
<dbReference type="AlphaFoldDB" id="A0A378Q5I8"/>
<dbReference type="PROSITE" id="PS51257">
    <property type="entry name" value="PROKAR_LIPOPROTEIN"/>
    <property type="match status" value="1"/>
</dbReference>
<protein>
    <recommendedName>
        <fullName evidence="4">Lipoprotein</fullName>
    </recommendedName>
</protein>
<reference evidence="2 3" key="1">
    <citation type="submission" date="2018-06" db="EMBL/GenBank/DDBJ databases">
        <authorList>
            <consortium name="Pathogen Informatics"/>
            <person name="Doyle S."/>
        </authorList>
    </citation>
    <scope>NUCLEOTIDE SEQUENCE [LARGE SCALE GENOMIC DNA]</scope>
    <source>
        <strain evidence="2 3">NCTC11091</strain>
    </source>
</reference>
<keyword evidence="1" id="KW-0732">Signal</keyword>
<feature type="signal peptide" evidence="1">
    <location>
        <begin position="1"/>
        <end position="25"/>
    </location>
</feature>
<sequence>MNRKLLKISSICYIFILTSCTSVNMAEQEEMYQREKYEERTNKMLGKPNNCKQNFTNNNNVVYKDGHKVPNFSYLTPDGEPCLP</sequence>
<evidence type="ECO:0008006" key="4">
    <source>
        <dbReference type="Google" id="ProtNLM"/>
    </source>
</evidence>
<proteinExistence type="predicted"/>
<organism evidence="2 3">
    <name type="scientific">Faucicola atlantae</name>
    <dbReference type="NCBI Taxonomy" id="34059"/>
    <lineage>
        <taxon>Bacteria</taxon>
        <taxon>Pseudomonadati</taxon>
        <taxon>Pseudomonadota</taxon>
        <taxon>Gammaproteobacteria</taxon>
        <taxon>Moraxellales</taxon>
        <taxon>Moraxellaceae</taxon>
        <taxon>Faucicola</taxon>
    </lineage>
</organism>
<evidence type="ECO:0000313" key="3">
    <source>
        <dbReference type="Proteomes" id="UP000255193"/>
    </source>
</evidence>
<dbReference type="EMBL" id="UGQA01000001">
    <property type="protein sequence ID" value="STY95942.1"/>
    <property type="molecule type" value="Genomic_DNA"/>
</dbReference>
<evidence type="ECO:0000256" key="1">
    <source>
        <dbReference type="SAM" id="SignalP"/>
    </source>
</evidence>